<evidence type="ECO:0000313" key="8">
    <source>
        <dbReference type="EMBL" id="GGG66815.1"/>
    </source>
</evidence>
<sequence length="366" mass="38028">MKVAAAIATAPKAPFELVELELDEPRPGEVQVRLTACGVCHTDAIVRDQWYPTPLPAVLGHEGAGVVESVGAGVTDLAPGDKVVLSFNSCGACRPCLSGHPAYCENFYAHNFAGRRPDGGTAFTQDGGEPVSSHFFGQSAFAAVSNVARRSVVKVDDDAPLELLGPLGCGIQTGAGAVLNVLDPEAGSNIVVFGAGAVGLSAVMAAVVAHATTIVAVDVVPSRLELARELGATHTVDGRAADQVEQIRRITGGGAQYALDTTGVAPVFRTMTDCMGIRGRAALVGASALGTESTIDIGTQLLSGQTISMVIEGDSNPQLFIPRLIHLYRAGLFPFDKLVRTYPLADINQALEDSENGDTLKPVVLF</sequence>
<dbReference type="EMBL" id="BMEQ01000025">
    <property type="protein sequence ID" value="GGG66815.1"/>
    <property type="molecule type" value="Genomic_DNA"/>
</dbReference>
<comment type="caution">
    <text evidence="8">The sequence shown here is derived from an EMBL/GenBank/DDBJ whole genome shotgun (WGS) entry which is preliminary data.</text>
</comment>
<reference evidence="8" key="1">
    <citation type="journal article" date="2014" name="Int. J. Syst. Evol. Microbiol.">
        <title>Complete genome sequence of Corynebacterium casei LMG S-19264T (=DSM 44701T), isolated from a smear-ripened cheese.</title>
        <authorList>
            <consortium name="US DOE Joint Genome Institute (JGI-PGF)"/>
            <person name="Walter F."/>
            <person name="Albersmeier A."/>
            <person name="Kalinowski J."/>
            <person name="Ruckert C."/>
        </authorList>
    </citation>
    <scope>NUCLEOTIDE SEQUENCE</scope>
    <source>
        <strain evidence="8">CGMCC 1.12187</strain>
    </source>
</reference>
<keyword evidence="5" id="KW-0560">Oxidoreductase</keyword>
<dbReference type="FunFam" id="3.40.50.720:FF:000003">
    <property type="entry name" value="S-(hydroxymethyl)glutathione dehydrogenase"/>
    <property type="match status" value="1"/>
</dbReference>
<evidence type="ECO:0000256" key="1">
    <source>
        <dbReference type="ARBA" id="ARBA00001947"/>
    </source>
</evidence>
<evidence type="ECO:0000256" key="3">
    <source>
        <dbReference type="ARBA" id="ARBA00022723"/>
    </source>
</evidence>
<dbReference type="CDD" id="cd08278">
    <property type="entry name" value="benzyl_alcohol_DH"/>
    <property type="match status" value="1"/>
</dbReference>
<dbReference type="InterPro" id="IPR002328">
    <property type="entry name" value="ADH_Zn_CS"/>
</dbReference>
<dbReference type="Pfam" id="PF00107">
    <property type="entry name" value="ADH_zinc_N"/>
    <property type="match status" value="1"/>
</dbReference>
<keyword evidence="3 6" id="KW-0479">Metal-binding</keyword>
<comment type="cofactor">
    <cofactor evidence="1 6">
        <name>Zn(2+)</name>
        <dbReference type="ChEBI" id="CHEBI:29105"/>
    </cofactor>
</comment>
<dbReference type="Gene3D" id="3.40.50.720">
    <property type="entry name" value="NAD(P)-binding Rossmann-like Domain"/>
    <property type="match status" value="1"/>
</dbReference>
<dbReference type="Pfam" id="PF08240">
    <property type="entry name" value="ADH_N"/>
    <property type="match status" value="1"/>
</dbReference>
<feature type="domain" description="Enoyl reductase (ER)" evidence="7">
    <location>
        <begin position="12"/>
        <end position="365"/>
    </location>
</feature>
<comment type="similarity">
    <text evidence="2 6">Belongs to the zinc-containing alcohol dehydrogenase family.</text>
</comment>
<dbReference type="GO" id="GO:0008270">
    <property type="term" value="F:zinc ion binding"/>
    <property type="evidence" value="ECO:0007669"/>
    <property type="project" value="InterPro"/>
</dbReference>
<dbReference type="PANTHER" id="PTHR43350:SF21">
    <property type="entry name" value="S-NITROSOMYCOTHIOL REDUCTASE MSCR"/>
    <property type="match status" value="1"/>
</dbReference>
<dbReference type="RefSeq" id="WP_188539341.1">
    <property type="nucleotide sequence ID" value="NZ_BMEQ01000025.1"/>
</dbReference>
<dbReference type="InterPro" id="IPR013154">
    <property type="entry name" value="ADH-like_N"/>
</dbReference>
<protein>
    <submittedName>
        <fullName evidence="8">Aryl-alcohol dehydrogenase</fullName>
    </submittedName>
</protein>
<evidence type="ECO:0000256" key="4">
    <source>
        <dbReference type="ARBA" id="ARBA00022833"/>
    </source>
</evidence>
<dbReference type="PROSITE" id="PS00059">
    <property type="entry name" value="ADH_ZINC"/>
    <property type="match status" value="1"/>
</dbReference>
<keyword evidence="9" id="KW-1185">Reference proteome</keyword>
<organism evidence="8 9">
    <name type="scientific">Kocuria dechangensis</name>
    <dbReference type="NCBI Taxonomy" id="1176249"/>
    <lineage>
        <taxon>Bacteria</taxon>
        <taxon>Bacillati</taxon>
        <taxon>Actinomycetota</taxon>
        <taxon>Actinomycetes</taxon>
        <taxon>Micrococcales</taxon>
        <taxon>Micrococcaceae</taxon>
        <taxon>Kocuria</taxon>
    </lineage>
</organism>
<dbReference type="SUPFAM" id="SSF50129">
    <property type="entry name" value="GroES-like"/>
    <property type="match status" value="1"/>
</dbReference>
<evidence type="ECO:0000259" key="7">
    <source>
        <dbReference type="SMART" id="SM00829"/>
    </source>
</evidence>
<evidence type="ECO:0000256" key="2">
    <source>
        <dbReference type="ARBA" id="ARBA00008072"/>
    </source>
</evidence>
<gene>
    <name evidence="8" type="primary">areB</name>
    <name evidence="8" type="ORF">GCM10011374_33730</name>
</gene>
<proteinExistence type="inferred from homology"/>
<name>A0A917H3X8_9MICC</name>
<dbReference type="Proteomes" id="UP000638848">
    <property type="component" value="Unassembled WGS sequence"/>
</dbReference>
<dbReference type="InterPro" id="IPR011032">
    <property type="entry name" value="GroES-like_sf"/>
</dbReference>
<dbReference type="GO" id="GO:0016491">
    <property type="term" value="F:oxidoreductase activity"/>
    <property type="evidence" value="ECO:0007669"/>
    <property type="project" value="UniProtKB-KW"/>
</dbReference>
<keyword evidence="4 6" id="KW-0862">Zinc</keyword>
<dbReference type="PANTHER" id="PTHR43350">
    <property type="entry name" value="NAD-DEPENDENT ALCOHOL DEHYDROGENASE"/>
    <property type="match status" value="1"/>
</dbReference>
<reference evidence="8" key="2">
    <citation type="submission" date="2020-09" db="EMBL/GenBank/DDBJ databases">
        <authorList>
            <person name="Sun Q."/>
            <person name="Zhou Y."/>
        </authorList>
    </citation>
    <scope>NUCLEOTIDE SEQUENCE</scope>
    <source>
        <strain evidence="8">CGMCC 1.12187</strain>
    </source>
</reference>
<dbReference type="InterPro" id="IPR013149">
    <property type="entry name" value="ADH-like_C"/>
</dbReference>
<evidence type="ECO:0000256" key="6">
    <source>
        <dbReference type="RuleBase" id="RU361277"/>
    </source>
</evidence>
<dbReference type="InterPro" id="IPR020843">
    <property type="entry name" value="ER"/>
</dbReference>
<dbReference type="Gene3D" id="3.90.180.10">
    <property type="entry name" value="Medium-chain alcohol dehydrogenases, catalytic domain"/>
    <property type="match status" value="1"/>
</dbReference>
<dbReference type="SUPFAM" id="SSF51735">
    <property type="entry name" value="NAD(P)-binding Rossmann-fold domains"/>
    <property type="match status" value="1"/>
</dbReference>
<evidence type="ECO:0000313" key="9">
    <source>
        <dbReference type="Proteomes" id="UP000638848"/>
    </source>
</evidence>
<dbReference type="InterPro" id="IPR036291">
    <property type="entry name" value="NAD(P)-bd_dom_sf"/>
</dbReference>
<accession>A0A917H3X8</accession>
<evidence type="ECO:0000256" key="5">
    <source>
        <dbReference type="ARBA" id="ARBA00023002"/>
    </source>
</evidence>
<dbReference type="AlphaFoldDB" id="A0A917H3X8"/>
<dbReference type="SMART" id="SM00829">
    <property type="entry name" value="PKS_ER"/>
    <property type="match status" value="1"/>
</dbReference>